<dbReference type="InterPro" id="IPR036390">
    <property type="entry name" value="WH_DNA-bd_sf"/>
</dbReference>
<organism evidence="5">
    <name type="scientific">marine metagenome</name>
    <dbReference type="NCBI Taxonomy" id="408172"/>
    <lineage>
        <taxon>unclassified sequences</taxon>
        <taxon>metagenomes</taxon>
        <taxon>ecological metagenomes</taxon>
    </lineage>
</organism>
<dbReference type="EMBL" id="UINC01151940">
    <property type="protein sequence ID" value="SVD45836.1"/>
    <property type="molecule type" value="Genomic_DNA"/>
</dbReference>
<dbReference type="PANTHER" id="PTHR30363:SF4">
    <property type="entry name" value="GLYCEROL-3-PHOSPHATE REGULON REPRESSOR"/>
    <property type="match status" value="1"/>
</dbReference>
<dbReference type="InterPro" id="IPR037171">
    <property type="entry name" value="NagB/RpiA_transferase-like"/>
</dbReference>
<dbReference type="GO" id="GO:0003700">
    <property type="term" value="F:DNA-binding transcription factor activity"/>
    <property type="evidence" value="ECO:0007669"/>
    <property type="project" value="InterPro"/>
</dbReference>
<dbReference type="InterPro" id="IPR050313">
    <property type="entry name" value="Carb_Metab_HTH_regulators"/>
</dbReference>
<dbReference type="PANTHER" id="PTHR30363">
    <property type="entry name" value="HTH-TYPE TRANSCRIPTIONAL REGULATOR SRLR-RELATED"/>
    <property type="match status" value="1"/>
</dbReference>
<keyword evidence="2" id="KW-0805">Transcription regulation</keyword>
<keyword evidence="3" id="KW-0804">Transcription</keyword>
<feature type="domain" description="HTH deoR-type" evidence="4">
    <location>
        <begin position="1"/>
        <end position="40"/>
    </location>
</feature>
<dbReference type="SUPFAM" id="SSF46785">
    <property type="entry name" value="Winged helix' DNA-binding domain"/>
    <property type="match status" value="1"/>
</dbReference>
<proteinExistence type="predicted"/>
<accession>A0A382VH31</accession>
<dbReference type="InterPro" id="IPR014036">
    <property type="entry name" value="DeoR-like_C"/>
</dbReference>
<keyword evidence="1" id="KW-0678">Repressor</keyword>
<dbReference type="SMART" id="SM01134">
    <property type="entry name" value="DeoRC"/>
    <property type="match status" value="1"/>
</dbReference>
<evidence type="ECO:0000256" key="3">
    <source>
        <dbReference type="ARBA" id="ARBA00023163"/>
    </source>
</evidence>
<reference evidence="5" key="1">
    <citation type="submission" date="2018-05" db="EMBL/GenBank/DDBJ databases">
        <authorList>
            <person name="Lanie J.A."/>
            <person name="Ng W.-L."/>
            <person name="Kazmierczak K.M."/>
            <person name="Andrzejewski T.M."/>
            <person name="Davidsen T.M."/>
            <person name="Wayne K.J."/>
            <person name="Tettelin H."/>
            <person name="Glass J.I."/>
            <person name="Rusch D."/>
            <person name="Podicherti R."/>
            <person name="Tsui H.-C.T."/>
            <person name="Winkler M.E."/>
        </authorList>
    </citation>
    <scope>NUCLEOTIDE SEQUENCE</scope>
</reference>
<evidence type="ECO:0000313" key="5">
    <source>
        <dbReference type="EMBL" id="SVD45836.1"/>
    </source>
</evidence>
<dbReference type="SUPFAM" id="SSF100950">
    <property type="entry name" value="NagB/RpiA/CoA transferase-like"/>
    <property type="match status" value="1"/>
</dbReference>
<dbReference type="SMART" id="SM00420">
    <property type="entry name" value="HTH_DEOR"/>
    <property type="match status" value="1"/>
</dbReference>
<dbReference type="PROSITE" id="PS51000">
    <property type="entry name" value="HTH_DEOR_2"/>
    <property type="match status" value="1"/>
</dbReference>
<evidence type="ECO:0000256" key="2">
    <source>
        <dbReference type="ARBA" id="ARBA00023015"/>
    </source>
</evidence>
<dbReference type="PRINTS" id="PR00037">
    <property type="entry name" value="HTHLACR"/>
</dbReference>
<evidence type="ECO:0000259" key="4">
    <source>
        <dbReference type="PROSITE" id="PS51000"/>
    </source>
</evidence>
<dbReference type="Gene3D" id="3.40.50.1360">
    <property type="match status" value="1"/>
</dbReference>
<protein>
    <recommendedName>
        <fullName evidence="4">HTH deoR-type domain-containing protein</fullName>
    </recommendedName>
</protein>
<dbReference type="AlphaFoldDB" id="A0A382VH31"/>
<dbReference type="InterPro" id="IPR001034">
    <property type="entry name" value="DeoR_HTH"/>
</dbReference>
<dbReference type="Pfam" id="PF08220">
    <property type="entry name" value="HTH_DeoR"/>
    <property type="match status" value="1"/>
</dbReference>
<sequence>FVTVEHLSEYFKVTQQTIRRDLGYLSENLYLARTYGGAFFQSGISNFNYTARETIAQEDKQEIAKVVSKIVPDNASIILNIGTTTEQVAKTLLASHKGLKIITNNINIVNLASHSNDCEVWVTGGKVRTGDNAVVGKIASDFISQFKIDYAIVGVSAIDEDGSLLDFDHDEVLVSKSIFENCRNLILVADGIKFDRKAPFLIGNLSQVDIFVTNIQPSKKILKICSAHNVELINVNTASNK</sequence>
<evidence type="ECO:0000256" key="1">
    <source>
        <dbReference type="ARBA" id="ARBA00022491"/>
    </source>
</evidence>
<dbReference type="Pfam" id="PF00455">
    <property type="entry name" value="DeoRC"/>
    <property type="match status" value="1"/>
</dbReference>
<feature type="non-terminal residue" evidence="5">
    <location>
        <position position="1"/>
    </location>
</feature>
<name>A0A382VH31_9ZZZZ</name>
<gene>
    <name evidence="5" type="ORF">METZ01_LOCUS398690</name>
</gene>